<dbReference type="InterPro" id="IPR009057">
    <property type="entry name" value="Homeodomain-like_sf"/>
</dbReference>
<gene>
    <name evidence="6" type="ORF">ACFOZ4_32905</name>
</gene>
<keyword evidence="3" id="KW-0804">Transcription</keyword>
<dbReference type="Gene3D" id="1.10.10.60">
    <property type="entry name" value="Homeodomain-like"/>
    <property type="match status" value="1"/>
</dbReference>
<name>A0ABV8LYR7_9ACTN</name>
<dbReference type="RefSeq" id="WP_253756318.1">
    <property type="nucleotide sequence ID" value="NZ_JAMZDZ010000001.1"/>
</dbReference>
<dbReference type="InterPro" id="IPR001647">
    <property type="entry name" value="HTH_TetR"/>
</dbReference>
<dbReference type="PANTHER" id="PTHR30055">
    <property type="entry name" value="HTH-TYPE TRANSCRIPTIONAL REGULATOR RUTR"/>
    <property type="match status" value="1"/>
</dbReference>
<proteinExistence type="predicted"/>
<evidence type="ECO:0000313" key="6">
    <source>
        <dbReference type="EMBL" id="MFC4135438.1"/>
    </source>
</evidence>
<keyword evidence="1" id="KW-0805">Transcription regulation</keyword>
<dbReference type="SUPFAM" id="SSF46689">
    <property type="entry name" value="Homeodomain-like"/>
    <property type="match status" value="1"/>
</dbReference>
<evidence type="ECO:0000256" key="3">
    <source>
        <dbReference type="ARBA" id="ARBA00023163"/>
    </source>
</evidence>
<keyword evidence="2 4" id="KW-0238">DNA-binding</keyword>
<dbReference type="PROSITE" id="PS01081">
    <property type="entry name" value="HTH_TETR_1"/>
    <property type="match status" value="1"/>
</dbReference>
<dbReference type="EMBL" id="JBHSAY010000021">
    <property type="protein sequence ID" value="MFC4135438.1"/>
    <property type="molecule type" value="Genomic_DNA"/>
</dbReference>
<keyword evidence="7" id="KW-1185">Reference proteome</keyword>
<dbReference type="Gene3D" id="1.10.357.10">
    <property type="entry name" value="Tetracycline Repressor, domain 2"/>
    <property type="match status" value="1"/>
</dbReference>
<evidence type="ECO:0000256" key="1">
    <source>
        <dbReference type="ARBA" id="ARBA00023015"/>
    </source>
</evidence>
<reference evidence="7" key="1">
    <citation type="journal article" date="2019" name="Int. J. Syst. Evol. Microbiol.">
        <title>The Global Catalogue of Microorganisms (GCM) 10K type strain sequencing project: providing services to taxonomists for standard genome sequencing and annotation.</title>
        <authorList>
            <consortium name="The Broad Institute Genomics Platform"/>
            <consortium name="The Broad Institute Genome Sequencing Center for Infectious Disease"/>
            <person name="Wu L."/>
            <person name="Ma J."/>
        </authorList>
    </citation>
    <scope>NUCLEOTIDE SEQUENCE [LARGE SCALE GENOMIC DNA]</scope>
    <source>
        <strain evidence="7">CGMCC 4.7289</strain>
    </source>
</reference>
<dbReference type="PRINTS" id="PR00455">
    <property type="entry name" value="HTHTETR"/>
</dbReference>
<dbReference type="Proteomes" id="UP001595816">
    <property type="component" value="Unassembled WGS sequence"/>
</dbReference>
<accession>A0ABV8LYR7</accession>
<protein>
    <submittedName>
        <fullName evidence="6">TetR/AcrR family transcriptional regulator</fullName>
    </submittedName>
</protein>
<dbReference type="PANTHER" id="PTHR30055:SF234">
    <property type="entry name" value="HTH-TYPE TRANSCRIPTIONAL REGULATOR BETI"/>
    <property type="match status" value="1"/>
</dbReference>
<organism evidence="6 7">
    <name type="scientific">Hamadaea flava</name>
    <dbReference type="NCBI Taxonomy" id="1742688"/>
    <lineage>
        <taxon>Bacteria</taxon>
        <taxon>Bacillati</taxon>
        <taxon>Actinomycetota</taxon>
        <taxon>Actinomycetes</taxon>
        <taxon>Micromonosporales</taxon>
        <taxon>Micromonosporaceae</taxon>
        <taxon>Hamadaea</taxon>
    </lineage>
</organism>
<dbReference type="PROSITE" id="PS50977">
    <property type="entry name" value="HTH_TETR_2"/>
    <property type="match status" value="1"/>
</dbReference>
<feature type="domain" description="HTH tetR-type" evidence="5">
    <location>
        <begin position="9"/>
        <end position="69"/>
    </location>
</feature>
<evidence type="ECO:0000313" key="7">
    <source>
        <dbReference type="Proteomes" id="UP001595816"/>
    </source>
</evidence>
<dbReference type="InterPro" id="IPR023772">
    <property type="entry name" value="DNA-bd_HTH_TetR-type_CS"/>
</dbReference>
<comment type="caution">
    <text evidence="6">The sequence shown here is derived from an EMBL/GenBank/DDBJ whole genome shotgun (WGS) entry which is preliminary data.</text>
</comment>
<evidence type="ECO:0000256" key="2">
    <source>
        <dbReference type="ARBA" id="ARBA00023125"/>
    </source>
</evidence>
<evidence type="ECO:0000256" key="4">
    <source>
        <dbReference type="PROSITE-ProRule" id="PRU00335"/>
    </source>
</evidence>
<dbReference type="InterPro" id="IPR050109">
    <property type="entry name" value="HTH-type_TetR-like_transc_reg"/>
</dbReference>
<feature type="DNA-binding region" description="H-T-H motif" evidence="4">
    <location>
        <begin position="32"/>
        <end position="51"/>
    </location>
</feature>
<dbReference type="Pfam" id="PF00440">
    <property type="entry name" value="TetR_N"/>
    <property type="match status" value="1"/>
</dbReference>
<sequence>MGLREVKKEQTRRHLAEVAGRLFAERGFDRVTVAEVAREAQVAEATVFNYFPAKEDLFYSRFESFESGLVDAVRDRAPGVSALAAFRDRLLRTGGLLAQVATDAEAWERLRTLNRVIAGSAALRTREQRVMAEATAALAGLLAAEPGADEVTAYVVANALMGVHRALIDHVRRAVAAGVAPDRLAAETTEFGVRAFDLLATGLGGQS</sequence>
<evidence type="ECO:0000259" key="5">
    <source>
        <dbReference type="PROSITE" id="PS50977"/>
    </source>
</evidence>